<keyword evidence="2" id="KW-0472">Membrane</keyword>
<accession>A0AAD7IIH7</accession>
<reference evidence="4" key="1">
    <citation type="submission" date="2023-03" db="EMBL/GenBank/DDBJ databases">
        <title>Massive genome expansion in bonnet fungi (Mycena s.s.) driven by repeated elements and novel gene families across ecological guilds.</title>
        <authorList>
            <consortium name="Lawrence Berkeley National Laboratory"/>
            <person name="Harder C.B."/>
            <person name="Miyauchi S."/>
            <person name="Viragh M."/>
            <person name="Kuo A."/>
            <person name="Thoen E."/>
            <person name="Andreopoulos B."/>
            <person name="Lu D."/>
            <person name="Skrede I."/>
            <person name="Drula E."/>
            <person name="Henrissat B."/>
            <person name="Morin E."/>
            <person name="Kohler A."/>
            <person name="Barry K."/>
            <person name="LaButti K."/>
            <person name="Morin E."/>
            <person name="Salamov A."/>
            <person name="Lipzen A."/>
            <person name="Mereny Z."/>
            <person name="Hegedus B."/>
            <person name="Baldrian P."/>
            <person name="Stursova M."/>
            <person name="Weitz H."/>
            <person name="Taylor A."/>
            <person name="Grigoriev I.V."/>
            <person name="Nagy L.G."/>
            <person name="Martin F."/>
            <person name="Kauserud H."/>
        </authorList>
    </citation>
    <scope>NUCLEOTIDE SEQUENCE</scope>
    <source>
        <strain evidence="4">CBHHK188m</strain>
    </source>
</reference>
<feature type="transmembrane region" description="Helical" evidence="2">
    <location>
        <begin position="227"/>
        <end position="249"/>
    </location>
</feature>
<feature type="transmembrane region" description="Helical" evidence="2">
    <location>
        <begin position="12"/>
        <end position="40"/>
    </location>
</feature>
<proteinExistence type="predicted"/>
<dbReference type="AlphaFoldDB" id="A0AAD7IIH7"/>
<dbReference type="EMBL" id="JARJLG010000110">
    <property type="protein sequence ID" value="KAJ7743913.1"/>
    <property type="molecule type" value="Genomic_DNA"/>
</dbReference>
<dbReference type="Proteomes" id="UP001215280">
    <property type="component" value="Unassembled WGS sequence"/>
</dbReference>
<feature type="compositionally biased region" description="Polar residues" evidence="1">
    <location>
        <begin position="267"/>
        <end position="278"/>
    </location>
</feature>
<dbReference type="InterPro" id="IPR045339">
    <property type="entry name" value="DUF6534"/>
</dbReference>
<feature type="transmembrane region" description="Helical" evidence="2">
    <location>
        <begin position="199"/>
        <end position="221"/>
    </location>
</feature>
<dbReference type="Pfam" id="PF20152">
    <property type="entry name" value="DUF6534"/>
    <property type="match status" value="1"/>
</dbReference>
<feature type="domain" description="DUF6534" evidence="3">
    <location>
        <begin position="170"/>
        <end position="253"/>
    </location>
</feature>
<keyword evidence="2" id="KW-1133">Transmembrane helix</keyword>
<gene>
    <name evidence="4" type="ORF">DFH07DRAFT_835129</name>
</gene>
<feature type="transmembrane region" description="Helical" evidence="2">
    <location>
        <begin position="93"/>
        <end position="112"/>
    </location>
</feature>
<evidence type="ECO:0000313" key="5">
    <source>
        <dbReference type="Proteomes" id="UP001215280"/>
    </source>
</evidence>
<evidence type="ECO:0000256" key="1">
    <source>
        <dbReference type="SAM" id="MobiDB-lite"/>
    </source>
</evidence>
<comment type="caution">
    <text evidence="4">The sequence shown here is derived from an EMBL/GenBank/DDBJ whole genome shotgun (WGS) entry which is preliminary data.</text>
</comment>
<protein>
    <recommendedName>
        <fullName evidence="3">DUF6534 domain-containing protein</fullName>
    </recommendedName>
</protein>
<evidence type="ECO:0000256" key="2">
    <source>
        <dbReference type="SAM" id="Phobius"/>
    </source>
</evidence>
<evidence type="ECO:0000313" key="4">
    <source>
        <dbReference type="EMBL" id="KAJ7743913.1"/>
    </source>
</evidence>
<evidence type="ECO:0000259" key="3">
    <source>
        <dbReference type="Pfam" id="PF20152"/>
    </source>
</evidence>
<keyword evidence="5" id="KW-1185">Reference proteome</keyword>
<name>A0AAD7IIH7_9AGAR</name>
<organism evidence="4 5">
    <name type="scientific">Mycena maculata</name>
    <dbReference type="NCBI Taxonomy" id="230809"/>
    <lineage>
        <taxon>Eukaryota</taxon>
        <taxon>Fungi</taxon>
        <taxon>Dikarya</taxon>
        <taxon>Basidiomycota</taxon>
        <taxon>Agaricomycotina</taxon>
        <taxon>Agaricomycetes</taxon>
        <taxon>Agaricomycetidae</taxon>
        <taxon>Agaricales</taxon>
        <taxon>Marasmiineae</taxon>
        <taxon>Mycenaceae</taxon>
        <taxon>Mycena</taxon>
    </lineage>
</organism>
<feature type="transmembrane region" description="Helical" evidence="2">
    <location>
        <begin position="124"/>
        <end position="148"/>
    </location>
</feature>
<feature type="transmembrane region" description="Helical" evidence="2">
    <location>
        <begin position="160"/>
        <end position="178"/>
    </location>
</feature>
<sequence>MASTDLPPNIGTITSATLIGSLLNFFLFGTLLIQVYVYNVCFPMDRPAIKRIVYFVFLAMAVCTCLNAADAHYWYAAGFGDLSKFGEARFSAFYTPMMGSVIALIVQLFFCYRISVFRTNAAWFTSIIALASLVQAAGGIGGGVKAYIAANEKHDKVRTVLVYMWLVGDAVADILIAITMTHLLTKASEPQTRHLVRGVVRLVIETNTFSASVAIIGLVLFAGLPSADYFICPTMILPGIYANTLLVVLNNRALSKSNSPRADDYVSDNTTAGGSTRVNDGPVLDIGLGPFVTAPPNDLDRLEPFVAAPRWGATTTTIDLEDDDRPQDRKWI</sequence>
<keyword evidence="2" id="KW-0812">Transmembrane</keyword>
<dbReference type="PANTHER" id="PTHR40465">
    <property type="entry name" value="CHROMOSOME 1, WHOLE GENOME SHOTGUN SEQUENCE"/>
    <property type="match status" value="1"/>
</dbReference>
<dbReference type="PANTHER" id="PTHR40465:SF1">
    <property type="entry name" value="DUF6534 DOMAIN-CONTAINING PROTEIN"/>
    <property type="match status" value="1"/>
</dbReference>
<feature type="transmembrane region" description="Helical" evidence="2">
    <location>
        <begin position="52"/>
        <end position="73"/>
    </location>
</feature>
<feature type="region of interest" description="Disordered" evidence="1">
    <location>
        <begin position="259"/>
        <end position="278"/>
    </location>
</feature>